<feature type="domain" description="XPG N-terminal" evidence="5">
    <location>
        <begin position="1"/>
        <end position="101"/>
    </location>
</feature>
<dbReference type="SMART" id="SM00485">
    <property type="entry name" value="XPGN"/>
    <property type="match status" value="1"/>
</dbReference>
<evidence type="ECO:0000259" key="5">
    <source>
        <dbReference type="SMART" id="SM00485"/>
    </source>
</evidence>
<evidence type="ECO:0000313" key="7">
    <source>
        <dbReference type="Proteomes" id="UP000799766"/>
    </source>
</evidence>
<proteinExistence type="predicted"/>
<dbReference type="InterPro" id="IPR006084">
    <property type="entry name" value="XPG/Rad2"/>
</dbReference>
<dbReference type="CDD" id="cd09870">
    <property type="entry name" value="PIN_YEN1"/>
    <property type="match status" value="1"/>
</dbReference>
<keyword evidence="2" id="KW-0378">Hydrolase</keyword>
<gene>
    <name evidence="6" type="ORF">BDY21DRAFT_341288</name>
</gene>
<dbReference type="SUPFAM" id="SSF47807">
    <property type="entry name" value="5' to 3' exonuclease, C-terminal subdomain"/>
    <property type="match status" value="1"/>
</dbReference>
<feature type="region of interest" description="Disordered" evidence="3">
    <location>
        <begin position="780"/>
        <end position="808"/>
    </location>
</feature>
<feature type="region of interest" description="Disordered" evidence="3">
    <location>
        <begin position="648"/>
        <end position="758"/>
    </location>
</feature>
<dbReference type="EMBL" id="MU001677">
    <property type="protein sequence ID" value="KAF2458775.1"/>
    <property type="molecule type" value="Genomic_DNA"/>
</dbReference>
<feature type="compositionally biased region" description="Polar residues" evidence="3">
    <location>
        <begin position="793"/>
        <end position="804"/>
    </location>
</feature>
<feature type="region of interest" description="Disordered" evidence="3">
    <location>
        <begin position="499"/>
        <end position="522"/>
    </location>
</feature>
<protein>
    <recommendedName>
        <fullName evidence="8">XPG-I domain-containing protein</fullName>
    </recommendedName>
</protein>
<dbReference type="PRINTS" id="PR00853">
    <property type="entry name" value="XPGRADSUPER"/>
</dbReference>
<sequence>MGIQGLLGELNASPTAASSRRIALASLSSAHLAAHNRPLRLAIDISIWLFQVRAGKGGTNAPLRTLYYRILRLLSLGINPVFVFDGPHKPPFKRNKRTFGTGGDGPASLAARTGAGGTDATLFARQVLEKFGIVVHVAQGEAEAECAALQRAGVVDAVLSDDVDTLMFGCGVTLRNYNGDVKAKAAAAGGEGSAAMSNKTPTHVDVYVNMRVPHASATAVAEATGTGVDKFATSLDPAGMVLFALMSGGDYIPQGIEGCGAKTAASAARAGFGRELCSLRPSDKAGMDAWRERLRHEIRTNESKFFRSKHTKLKVPDNFPHAEALRFYMSPVLSKPETFELVRRRLEAVERAFDFDYVGLRRFTLDAFDWGCLSGAKHFIRSLAPALLVRNLLQCARRRADEEMGQGRSTDAASIGTDPDALKTQEAKYVAKIHSRRTHASTDSTPEIRISYCPLDIVPIDLEAEEPDDNYQFGDGLHDPLAVDTEGAVEPLPFDALEDMADDGEPSSTVPMGAGTRGRQRTYDPSKLHRVWVLESVIKSGAPVSFEDWQGGTGNPAPSSQGSQGGRHKRGASTTRASSSGAEGAGRAKRGRKVRPAKDVQQGTLNRFAKVSKPNCGLSPIKDYSPANAVSGSRPVLPSKGVQILDLSASTSKSTVGVSGSQSAPGEEKSRPNPREPTKNTPAVDLSQKTPPRHRRRAESSAPPETGHRTRQTSITSFMSPSTNRGFSRSPRSPVGWSRSPRRPPTPTPAPTKTTGGTFDEAIEIISSPELASPAELWGSKQPELGEGRPKQKSNSVRSPTRTSDCWEGPARARGIFMRTQSENSTMSSASGPMIFQVNTTCSVLDMTGIPSSQAISGRDLHIPTEKNVVQESRLTRKKANFADCQESARDEDLTVLRNSRPPRGQHLSQMSGNIFRSRSQPYGAASSESVQQAKSSYTSLYTTSEPASSHFSCMSSVSLPNPPSSILQTSSRERFVKVRESLEGAWKLVDVDDGKTHGVSLQEFAGGVNNSVSMAIHGRSAPWKESEVRVLDLTHM</sequence>
<dbReference type="PANTHER" id="PTHR11081:SF75">
    <property type="entry name" value="ENDONUCLEASE, PUTATIVE (AFU_ORTHOLOGUE AFUA_3G13260)-RELATED"/>
    <property type="match status" value="1"/>
</dbReference>
<dbReference type="SUPFAM" id="SSF88723">
    <property type="entry name" value="PIN domain-like"/>
    <property type="match status" value="1"/>
</dbReference>
<feature type="compositionally biased region" description="Low complexity" evidence="3">
    <location>
        <begin position="572"/>
        <end position="582"/>
    </location>
</feature>
<dbReference type="OrthoDB" id="2959108at2759"/>
<dbReference type="Pfam" id="PF00752">
    <property type="entry name" value="XPG_N"/>
    <property type="match status" value="1"/>
</dbReference>
<dbReference type="GO" id="GO:0006281">
    <property type="term" value="P:DNA repair"/>
    <property type="evidence" value="ECO:0007669"/>
    <property type="project" value="UniProtKB-ARBA"/>
</dbReference>
<reference evidence="6" key="1">
    <citation type="journal article" date="2020" name="Stud. Mycol.">
        <title>101 Dothideomycetes genomes: a test case for predicting lifestyles and emergence of pathogens.</title>
        <authorList>
            <person name="Haridas S."/>
            <person name="Albert R."/>
            <person name="Binder M."/>
            <person name="Bloem J."/>
            <person name="Labutti K."/>
            <person name="Salamov A."/>
            <person name="Andreopoulos B."/>
            <person name="Baker S."/>
            <person name="Barry K."/>
            <person name="Bills G."/>
            <person name="Bluhm B."/>
            <person name="Cannon C."/>
            <person name="Castanera R."/>
            <person name="Culley D."/>
            <person name="Daum C."/>
            <person name="Ezra D."/>
            <person name="Gonzalez J."/>
            <person name="Henrissat B."/>
            <person name="Kuo A."/>
            <person name="Liang C."/>
            <person name="Lipzen A."/>
            <person name="Lutzoni F."/>
            <person name="Magnuson J."/>
            <person name="Mondo S."/>
            <person name="Nolan M."/>
            <person name="Ohm R."/>
            <person name="Pangilinan J."/>
            <person name="Park H.-J."/>
            <person name="Ramirez L."/>
            <person name="Alfaro M."/>
            <person name="Sun H."/>
            <person name="Tritt A."/>
            <person name="Yoshinaga Y."/>
            <person name="Zwiers L.-H."/>
            <person name="Turgeon B."/>
            <person name="Goodwin S."/>
            <person name="Spatafora J."/>
            <person name="Crous P."/>
            <person name="Grigoriev I."/>
        </authorList>
    </citation>
    <scope>NUCLEOTIDE SEQUENCE</scope>
    <source>
        <strain evidence="6">ATCC 16933</strain>
    </source>
</reference>
<dbReference type="GO" id="GO:0017108">
    <property type="term" value="F:5'-flap endonuclease activity"/>
    <property type="evidence" value="ECO:0007669"/>
    <property type="project" value="TreeGrafter"/>
</dbReference>
<dbReference type="AlphaFoldDB" id="A0A6A6P448"/>
<dbReference type="Proteomes" id="UP000799766">
    <property type="component" value="Unassembled WGS sequence"/>
</dbReference>
<dbReference type="InterPro" id="IPR041177">
    <property type="entry name" value="GEN1_C"/>
</dbReference>
<dbReference type="InterPro" id="IPR036279">
    <property type="entry name" value="5-3_exonuclease_C_sf"/>
</dbReference>
<evidence type="ECO:0000256" key="3">
    <source>
        <dbReference type="SAM" id="MobiDB-lite"/>
    </source>
</evidence>
<dbReference type="Pfam" id="PF18380">
    <property type="entry name" value="GEN1_C"/>
    <property type="match status" value="1"/>
</dbReference>
<accession>A0A6A6P448</accession>
<dbReference type="SMART" id="SM00484">
    <property type="entry name" value="XPGI"/>
    <property type="match status" value="1"/>
</dbReference>
<dbReference type="InterPro" id="IPR006086">
    <property type="entry name" value="XPG-I_dom"/>
</dbReference>
<evidence type="ECO:0000313" key="6">
    <source>
        <dbReference type="EMBL" id="KAF2458775.1"/>
    </source>
</evidence>
<keyword evidence="1" id="KW-0540">Nuclease</keyword>
<feature type="compositionally biased region" description="Basic and acidic residues" evidence="3">
    <location>
        <begin position="666"/>
        <end position="678"/>
    </location>
</feature>
<evidence type="ECO:0000259" key="4">
    <source>
        <dbReference type="SMART" id="SM00484"/>
    </source>
</evidence>
<evidence type="ECO:0000256" key="1">
    <source>
        <dbReference type="ARBA" id="ARBA00022722"/>
    </source>
</evidence>
<evidence type="ECO:0000256" key="2">
    <source>
        <dbReference type="ARBA" id="ARBA00022801"/>
    </source>
</evidence>
<organism evidence="6 7">
    <name type="scientific">Lineolata rhizophorae</name>
    <dbReference type="NCBI Taxonomy" id="578093"/>
    <lineage>
        <taxon>Eukaryota</taxon>
        <taxon>Fungi</taxon>
        <taxon>Dikarya</taxon>
        <taxon>Ascomycota</taxon>
        <taxon>Pezizomycotina</taxon>
        <taxon>Dothideomycetes</taxon>
        <taxon>Dothideomycetes incertae sedis</taxon>
        <taxon>Lineolatales</taxon>
        <taxon>Lineolataceae</taxon>
        <taxon>Lineolata</taxon>
    </lineage>
</organism>
<dbReference type="PANTHER" id="PTHR11081">
    <property type="entry name" value="FLAP ENDONUCLEASE FAMILY MEMBER"/>
    <property type="match status" value="1"/>
</dbReference>
<dbReference type="InterPro" id="IPR029060">
    <property type="entry name" value="PIN-like_dom_sf"/>
</dbReference>
<name>A0A6A6P448_9PEZI</name>
<dbReference type="InterPro" id="IPR006085">
    <property type="entry name" value="XPG_DNA_repair_N"/>
</dbReference>
<feature type="compositionally biased region" description="Low complexity" evidence="3">
    <location>
        <begin position="648"/>
        <end position="663"/>
    </location>
</feature>
<dbReference type="Gene3D" id="3.40.50.1010">
    <property type="entry name" value="5'-nuclease"/>
    <property type="match status" value="2"/>
</dbReference>
<evidence type="ECO:0008006" key="8">
    <source>
        <dbReference type="Google" id="ProtNLM"/>
    </source>
</evidence>
<keyword evidence="7" id="KW-1185">Reference proteome</keyword>
<feature type="region of interest" description="Disordered" evidence="3">
    <location>
        <begin position="545"/>
        <end position="635"/>
    </location>
</feature>
<feature type="domain" description="XPG-I" evidence="4">
    <location>
        <begin position="129"/>
        <end position="206"/>
    </location>
</feature>
<feature type="compositionally biased region" description="Polar residues" evidence="3">
    <location>
        <begin position="712"/>
        <end position="731"/>
    </location>
</feature>
<dbReference type="Pfam" id="PF00867">
    <property type="entry name" value="XPG_I"/>
    <property type="match status" value="1"/>
</dbReference>